<accession>A0A835QIV6</accession>
<evidence type="ECO:0000313" key="2">
    <source>
        <dbReference type="EMBL" id="KAG0474111.1"/>
    </source>
</evidence>
<evidence type="ECO:0000313" key="5">
    <source>
        <dbReference type="Proteomes" id="UP000639772"/>
    </source>
</evidence>
<dbReference type="EMBL" id="JADCNM010000007">
    <property type="protein sequence ID" value="KAG0475709.1"/>
    <property type="molecule type" value="Genomic_DNA"/>
</dbReference>
<keyword evidence="4" id="KW-1185">Reference proteome</keyword>
<feature type="compositionally biased region" description="Basic and acidic residues" evidence="1">
    <location>
        <begin position="26"/>
        <end position="38"/>
    </location>
</feature>
<proteinExistence type="predicted"/>
<gene>
    <name evidence="3" type="ORF">HPP92_015395</name>
    <name evidence="2" type="ORF">HPP92_015968</name>
</gene>
<sequence>MEETGTEEREMGDLPRPGATIVEKAGVFKEEEEKDDTRNGGQQRRIPRERLSGPRDSRSTRRRDIVSSTWLSSMAAATCFPSCVTPSFVFPAW</sequence>
<reference evidence="4 5" key="1">
    <citation type="journal article" date="2020" name="Nat. Food">
        <title>A phased Vanilla planifolia genome enables genetic improvement of flavour and production.</title>
        <authorList>
            <person name="Hasing T."/>
            <person name="Tang H."/>
            <person name="Brym M."/>
            <person name="Khazi F."/>
            <person name="Huang T."/>
            <person name="Chambers A.H."/>
        </authorList>
    </citation>
    <scope>NUCLEOTIDE SEQUENCE [LARGE SCALE GENOMIC DNA]</scope>
    <source>
        <tissue evidence="2">Leaf</tissue>
    </source>
</reference>
<organism evidence="2 4">
    <name type="scientific">Vanilla planifolia</name>
    <name type="common">Vanilla</name>
    <dbReference type="NCBI Taxonomy" id="51239"/>
    <lineage>
        <taxon>Eukaryota</taxon>
        <taxon>Viridiplantae</taxon>
        <taxon>Streptophyta</taxon>
        <taxon>Embryophyta</taxon>
        <taxon>Tracheophyta</taxon>
        <taxon>Spermatophyta</taxon>
        <taxon>Magnoliopsida</taxon>
        <taxon>Liliopsida</taxon>
        <taxon>Asparagales</taxon>
        <taxon>Orchidaceae</taxon>
        <taxon>Vanilloideae</taxon>
        <taxon>Vanilleae</taxon>
        <taxon>Vanilla</taxon>
    </lineage>
</organism>
<evidence type="ECO:0000313" key="4">
    <source>
        <dbReference type="Proteomes" id="UP000636800"/>
    </source>
</evidence>
<feature type="region of interest" description="Disordered" evidence="1">
    <location>
        <begin position="1"/>
        <end position="64"/>
    </location>
</feature>
<feature type="compositionally biased region" description="Basic and acidic residues" evidence="1">
    <location>
        <begin position="1"/>
        <end position="13"/>
    </location>
</feature>
<dbReference type="Proteomes" id="UP000636800">
    <property type="component" value="Chromosome 7"/>
</dbReference>
<evidence type="ECO:0000256" key="1">
    <source>
        <dbReference type="SAM" id="MobiDB-lite"/>
    </source>
</evidence>
<dbReference type="Proteomes" id="UP000639772">
    <property type="component" value="Chromosome 7"/>
</dbReference>
<comment type="caution">
    <text evidence="2">The sequence shown here is derived from an EMBL/GenBank/DDBJ whole genome shotgun (WGS) entry which is preliminary data.</text>
</comment>
<dbReference type="EMBL" id="JADCNL010000007">
    <property type="protein sequence ID" value="KAG0474111.1"/>
    <property type="molecule type" value="Genomic_DNA"/>
</dbReference>
<protein>
    <submittedName>
        <fullName evidence="2">Uncharacterized protein</fullName>
    </submittedName>
</protein>
<evidence type="ECO:0000313" key="3">
    <source>
        <dbReference type="EMBL" id="KAG0475709.1"/>
    </source>
</evidence>
<dbReference type="AlphaFoldDB" id="A0A835QIV6"/>
<name>A0A835QIV6_VANPL</name>
<feature type="compositionally biased region" description="Basic and acidic residues" evidence="1">
    <location>
        <begin position="46"/>
        <end position="64"/>
    </location>
</feature>